<dbReference type="Proteomes" id="UP000322294">
    <property type="component" value="Unassembled WGS sequence"/>
</dbReference>
<evidence type="ECO:0000256" key="2">
    <source>
        <dbReference type="ARBA" id="ARBA00022448"/>
    </source>
</evidence>
<keyword evidence="4 13" id="KW-0138">CF(0)</keyword>
<dbReference type="GO" id="GO:0046933">
    <property type="term" value="F:proton-transporting ATP synthase activity, rotational mechanism"/>
    <property type="evidence" value="ECO:0007669"/>
    <property type="project" value="UniProtKB-UniRule"/>
</dbReference>
<keyword evidence="17" id="KW-1185">Reference proteome</keyword>
<dbReference type="GO" id="GO:0045259">
    <property type="term" value="C:proton-transporting ATP synthase complex"/>
    <property type="evidence" value="ECO:0007669"/>
    <property type="project" value="UniProtKB-KW"/>
</dbReference>
<evidence type="ECO:0000313" key="16">
    <source>
        <dbReference type="EMBL" id="TYP58792.1"/>
    </source>
</evidence>
<sequence>MLLNLYTVILQLINVAVLFYFMKRLFFKPVREFLEKRDESIRRKFVEADKRLEEARQLYEDYREKLDRAGEEVRAMIETAREQAKAIKEEAEREAKEKADIFLARAREEIDREKARALSEVKSRAAELSVMLAAKIIEERLNPREHHYLIRRAIEKIGEGKWVR</sequence>
<keyword evidence="8 13" id="KW-0406">Ion transport</keyword>
<evidence type="ECO:0000256" key="14">
    <source>
        <dbReference type="RuleBase" id="RU003848"/>
    </source>
</evidence>
<dbReference type="GO" id="GO:0005886">
    <property type="term" value="C:plasma membrane"/>
    <property type="evidence" value="ECO:0007669"/>
    <property type="project" value="UniProtKB-SubCell"/>
</dbReference>
<evidence type="ECO:0000256" key="6">
    <source>
        <dbReference type="ARBA" id="ARBA00022781"/>
    </source>
</evidence>
<dbReference type="GO" id="GO:0046961">
    <property type="term" value="F:proton-transporting ATPase activity, rotational mechanism"/>
    <property type="evidence" value="ECO:0007669"/>
    <property type="project" value="TreeGrafter"/>
</dbReference>
<dbReference type="InterPro" id="IPR028987">
    <property type="entry name" value="ATP_synth_B-like_membr_sf"/>
</dbReference>
<accession>A0A5S5AYT0</accession>
<keyword evidence="10 13" id="KW-0066">ATP synthesis</keyword>
<dbReference type="InterPro" id="IPR050059">
    <property type="entry name" value="ATP_synthase_B_chain"/>
</dbReference>
<keyword evidence="5 13" id="KW-0812">Transmembrane</keyword>
<evidence type="ECO:0000256" key="9">
    <source>
        <dbReference type="ARBA" id="ARBA00023136"/>
    </source>
</evidence>
<organism evidence="16 17">
    <name type="scientific">Thermosediminibacter litoriperuensis</name>
    <dbReference type="NCBI Taxonomy" id="291989"/>
    <lineage>
        <taxon>Bacteria</taxon>
        <taxon>Bacillati</taxon>
        <taxon>Bacillota</taxon>
        <taxon>Clostridia</taxon>
        <taxon>Thermosediminibacterales</taxon>
        <taxon>Thermosediminibacteraceae</taxon>
        <taxon>Thermosediminibacter</taxon>
    </lineage>
</organism>
<keyword evidence="7 13" id="KW-1133">Transmembrane helix</keyword>
<dbReference type="OrthoDB" id="1770883at2"/>
<dbReference type="CDD" id="cd06503">
    <property type="entry name" value="ATP-synt_Fo_b"/>
    <property type="match status" value="1"/>
</dbReference>
<protein>
    <recommendedName>
        <fullName evidence="13">ATP synthase subunit b</fullName>
    </recommendedName>
    <alternativeName>
        <fullName evidence="13">ATP synthase F(0) sector subunit b</fullName>
    </alternativeName>
    <alternativeName>
        <fullName evidence="13">ATPase subunit I</fullName>
    </alternativeName>
    <alternativeName>
        <fullName evidence="13">F-type ATPase subunit b</fullName>
        <shortName evidence="13">F-ATPase subunit b</shortName>
    </alternativeName>
</protein>
<feature type="transmembrane region" description="Helical" evidence="13">
    <location>
        <begin position="6"/>
        <end position="27"/>
    </location>
</feature>
<comment type="function">
    <text evidence="11 13">F(1)F(0) ATP synthase produces ATP from ADP in the presence of a proton or sodium gradient. F-type ATPases consist of two structural domains, F(1) containing the extramembraneous catalytic core and F(0) containing the membrane proton channel, linked together by a central stalk and a peripheral stalk. During catalysis, ATP synthesis in the catalytic domain of F(1) is coupled via a rotary mechanism of the central stalk subunits to proton translocation.</text>
</comment>
<evidence type="ECO:0000256" key="15">
    <source>
        <dbReference type="SAM" id="Coils"/>
    </source>
</evidence>
<dbReference type="Pfam" id="PF00430">
    <property type="entry name" value="ATP-synt_B"/>
    <property type="match status" value="1"/>
</dbReference>
<evidence type="ECO:0000256" key="12">
    <source>
        <dbReference type="ARBA" id="ARBA00037847"/>
    </source>
</evidence>
<gene>
    <name evidence="13" type="primary">atpF</name>
    <name evidence="16" type="ORF">LZ11_00247</name>
</gene>
<comment type="subcellular location">
    <subcellularLocation>
        <location evidence="13">Cell membrane</location>
        <topology evidence="13">Single-pass membrane protein</topology>
    </subcellularLocation>
    <subcellularLocation>
        <location evidence="12">Endomembrane system</location>
        <topology evidence="12">Single-pass membrane protein</topology>
    </subcellularLocation>
</comment>
<dbReference type="RefSeq" id="WP_148865865.1">
    <property type="nucleotide sequence ID" value="NZ_VNHO01000002.1"/>
</dbReference>
<proteinExistence type="inferred from homology"/>
<feature type="coiled-coil region" evidence="15">
    <location>
        <begin position="45"/>
        <end position="101"/>
    </location>
</feature>
<dbReference type="InterPro" id="IPR002146">
    <property type="entry name" value="ATP_synth_b/b'su_bac/chlpt"/>
</dbReference>
<keyword evidence="15" id="KW-0175">Coiled coil</keyword>
<keyword evidence="3 13" id="KW-1003">Cell membrane</keyword>
<dbReference type="PANTHER" id="PTHR33445:SF1">
    <property type="entry name" value="ATP SYNTHASE SUBUNIT B"/>
    <property type="match status" value="1"/>
</dbReference>
<evidence type="ECO:0000256" key="3">
    <source>
        <dbReference type="ARBA" id="ARBA00022475"/>
    </source>
</evidence>
<dbReference type="HAMAP" id="MF_01398">
    <property type="entry name" value="ATP_synth_b_bprime"/>
    <property type="match status" value="1"/>
</dbReference>
<dbReference type="AlphaFoldDB" id="A0A5S5AYT0"/>
<keyword evidence="9 13" id="KW-0472">Membrane</keyword>
<keyword evidence="6 13" id="KW-0375">Hydrogen ion transport</keyword>
<comment type="similarity">
    <text evidence="1 13 14">Belongs to the ATPase B chain family.</text>
</comment>
<evidence type="ECO:0000313" key="17">
    <source>
        <dbReference type="Proteomes" id="UP000322294"/>
    </source>
</evidence>
<name>A0A5S5AYT0_9FIRM</name>
<dbReference type="Gene3D" id="1.20.5.620">
    <property type="entry name" value="F1F0 ATP synthase subunit B, membrane domain"/>
    <property type="match status" value="1"/>
</dbReference>
<evidence type="ECO:0000256" key="4">
    <source>
        <dbReference type="ARBA" id="ARBA00022547"/>
    </source>
</evidence>
<comment type="subunit">
    <text evidence="13">F-type ATPases have 2 components, F(1) - the catalytic core - and F(0) - the membrane proton channel. F(1) has five subunits: alpha(3), beta(3), gamma(1), delta(1), epsilon(1). F(0) has three main subunits: a(1), b(2) and c(10-14). The alpha and beta chains form an alternating ring which encloses part of the gamma chain. F(1) is attached to F(0) by a central stalk formed by the gamma and epsilon chains, while a peripheral stalk is formed by the delta and b chains.</text>
</comment>
<comment type="caution">
    <text evidence="16">The sequence shown here is derived from an EMBL/GenBank/DDBJ whole genome shotgun (WGS) entry which is preliminary data.</text>
</comment>
<reference evidence="16 17" key="1">
    <citation type="submission" date="2019-07" db="EMBL/GenBank/DDBJ databases">
        <title>Genomic Encyclopedia of Type Strains, Phase I: the one thousand microbial genomes (KMG-I) project.</title>
        <authorList>
            <person name="Kyrpides N."/>
        </authorList>
    </citation>
    <scope>NUCLEOTIDE SEQUENCE [LARGE SCALE GENOMIC DNA]</scope>
    <source>
        <strain evidence="16 17">DSM 16647</strain>
    </source>
</reference>
<evidence type="ECO:0000256" key="10">
    <source>
        <dbReference type="ARBA" id="ARBA00023310"/>
    </source>
</evidence>
<dbReference type="GO" id="GO:0012505">
    <property type="term" value="C:endomembrane system"/>
    <property type="evidence" value="ECO:0007669"/>
    <property type="project" value="UniProtKB-SubCell"/>
</dbReference>
<evidence type="ECO:0000256" key="13">
    <source>
        <dbReference type="HAMAP-Rule" id="MF_01398"/>
    </source>
</evidence>
<dbReference type="NCBIfam" id="TIGR01144">
    <property type="entry name" value="ATP_synt_b"/>
    <property type="match status" value="1"/>
</dbReference>
<dbReference type="SUPFAM" id="SSF81573">
    <property type="entry name" value="F1F0 ATP synthase subunit B, membrane domain"/>
    <property type="match status" value="1"/>
</dbReference>
<keyword evidence="2 13" id="KW-0813">Transport</keyword>
<dbReference type="EMBL" id="VNHO01000002">
    <property type="protein sequence ID" value="TYP58792.1"/>
    <property type="molecule type" value="Genomic_DNA"/>
</dbReference>
<evidence type="ECO:0000256" key="7">
    <source>
        <dbReference type="ARBA" id="ARBA00022989"/>
    </source>
</evidence>
<evidence type="ECO:0000256" key="8">
    <source>
        <dbReference type="ARBA" id="ARBA00023065"/>
    </source>
</evidence>
<dbReference type="InterPro" id="IPR005864">
    <property type="entry name" value="ATP_synth_F0_bsu_bac"/>
</dbReference>
<evidence type="ECO:0000256" key="11">
    <source>
        <dbReference type="ARBA" id="ARBA00025198"/>
    </source>
</evidence>
<dbReference type="PANTHER" id="PTHR33445">
    <property type="entry name" value="ATP SYNTHASE SUBUNIT B', CHLOROPLASTIC"/>
    <property type="match status" value="1"/>
</dbReference>
<evidence type="ECO:0000256" key="1">
    <source>
        <dbReference type="ARBA" id="ARBA00005513"/>
    </source>
</evidence>
<evidence type="ECO:0000256" key="5">
    <source>
        <dbReference type="ARBA" id="ARBA00022692"/>
    </source>
</evidence>
<comment type="function">
    <text evidence="13">Component of the F(0) channel, it forms part of the peripheral stalk, linking F(1) to F(0).</text>
</comment>